<dbReference type="Bgee" id="ENSACAG00000002071">
    <property type="expression patterns" value="Expressed in hindlimb bud and 13 other cell types or tissues"/>
</dbReference>
<dbReference type="AlphaFoldDB" id="G1KAB7"/>
<evidence type="ECO:0000313" key="13">
    <source>
        <dbReference type="Proteomes" id="UP000001646"/>
    </source>
</evidence>
<keyword evidence="8" id="KW-0819">tRNA processing</keyword>
<dbReference type="PROSITE" id="PS50294">
    <property type="entry name" value="WD_REPEATS_REGION"/>
    <property type="match status" value="1"/>
</dbReference>
<comment type="similarity">
    <text evidence="4">Belongs to the WD repeat ELP2 family.</text>
</comment>
<dbReference type="eggNOG" id="KOG1063">
    <property type="taxonomic scope" value="Eukaryota"/>
</dbReference>
<reference evidence="12" key="2">
    <citation type="submission" date="2025-08" db="UniProtKB">
        <authorList>
            <consortium name="Ensembl"/>
        </authorList>
    </citation>
    <scope>IDENTIFICATION</scope>
</reference>
<keyword evidence="10" id="KW-0539">Nucleus</keyword>
<dbReference type="Gene3D" id="2.130.10.10">
    <property type="entry name" value="YVTN repeat-like/Quinoprotein amine dehydrogenase"/>
    <property type="match status" value="3"/>
</dbReference>
<evidence type="ECO:0000256" key="2">
    <source>
        <dbReference type="ARBA" id="ARBA00004496"/>
    </source>
</evidence>
<comment type="subcellular location">
    <subcellularLocation>
        <location evidence="2">Cytoplasm</location>
    </subcellularLocation>
    <subcellularLocation>
        <location evidence="1">Nucleus</location>
    </subcellularLocation>
</comment>
<dbReference type="PROSITE" id="PS50082">
    <property type="entry name" value="WD_REPEATS_2"/>
    <property type="match status" value="3"/>
</dbReference>
<dbReference type="PANTHER" id="PTHR44111">
    <property type="entry name" value="ELONGATOR COMPLEX PROTEIN 2"/>
    <property type="match status" value="1"/>
</dbReference>
<evidence type="ECO:0000256" key="4">
    <source>
        <dbReference type="ARBA" id="ARBA00005881"/>
    </source>
</evidence>
<dbReference type="GO" id="GO:0005634">
    <property type="term" value="C:nucleus"/>
    <property type="evidence" value="ECO:0007669"/>
    <property type="project" value="UniProtKB-SubCell"/>
</dbReference>
<dbReference type="STRING" id="28377.ENSACAP00000002075"/>
<dbReference type="FunFam" id="2.130.10.10:FF:000771">
    <property type="entry name" value="Elongator acetyltransferase complex subunit 2"/>
    <property type="match status" value="1"/>
</dbReference>
<comment type="pathway">
    <text evidence="3">tRNA modification; 5-methoxycarbonylmethyl-2-thiouridine-tRNA biosynthesis.</text>
</comment>
<evidence type="ECO:0000256" key="6">
    <source>
        <dbReference type="ARBA" id="ARBA00022490"/>
    </source>
</evidence>
<dbReference type="UniPathway" id="UPA00988"/>
<evidence type="ECO:0000256" key="7">
    <source>
        <dbReference type="ARBA" id="ARBA00022574"/>
    </source>
</evidence>
<evidence type="ECO:0000256" key="11">
    <source>
        <dbReference type="PROSITE-ProRule" id="PRU00221"/>
    </source>
</evidence>
<dbReference type="GO" id="GO:0005737">
    <property type="term" value="C:cytoplasm"/>
    <property type="evidence" value="ECO:0007669"/>
    <property type="project" value="UniProtKB-SubCell"/>
</dbReference>
<keyword evidence="6" id="KW-0963">Cytoplasm</keyword>
<sequence>MRLLSASTDKTVILWAPDDESGVWLEQVRVGEVGGNTLGFFDCHFSPDGSMILALAFHGALHLWKQKTENKGEWIPQVVISGHFSGVQDVKWDPEGEFIISVGLDQTTRIFAPWKKGNKGEVGFCSLYFFVQLSQYHRSQMINLPEGATVPALGLSNKAVFQDAAIQATEDEEQLSNASSQYRENYFQPCSLAEPPTEDHLLQNTLWPETQKFTKTWKQLQSLPFHNLTVTQLSFSPNDEFLLAVSRDRKWSLWKWKNISPTEPEPTFYLFACTDPNVAGHSRIIWSCDWTADSKYFITGSRDRKVMIWGKRCSAEENKENAMGLIHLCSTALDVGDSVTAVSASHVFASDGSYIIAIGTENGKIHLYKWKSSDSEKLPLSDWTKCAETNDSQSHTLVVKQLCWRKCVGRAGQDAAAESTEWLQLASAGADCCVKIFNINRGGL</sequence>
<evidence type="ECO:0000256" key="10">
    <source>
        <dbReference type="ARBA" id="ARBA00023242"/>
    </source>
</evidence>
<feature type="repeat" description="WD" evidence="11">
    <location>
        <begin position="223"/>
        <end position="255"/>
    </location>
</feature>
<dbReference type="InterPro" id="IPR001680">
    <property type="entry name" value="WD40_rpt"/>
</dbReference>
<proteinExistence type="inferred from homology"/>
<evidence type="ECO:0000256" key="3">
    <source>
        <dbReference type="ARBA" id="ARBA00005043"/>
    </source>
</evidence>
<reference evidence="12" key="3">
    <citation type="submission" date="2025-09" db="UniProtKB">
        <authorList>
            <consortium name="Ensembl"/>
        </authorList>
    </citation>
    <scope>IDENTIFICATION</scope>
</reference>
<keyword evidence="9" id="KW-0677">Repeat</keyword>
<accession>G1KAB7</accession>
<organism evidence="12 13">
    <name type="scientific">Anolis carolinensis</name>
    <name type="common">Green anole</name>
    <name type="synonym">American chameleon</name>
    <dbReference type="NCBI Taxonomy" id="28377"/>
    <lineage>
        <taxon>Eukaryota</taxon>
        <taxon>Metazoa</taxon>
        <taxon>Chordata</taxon>
        <taxon>Craniata</taxon>
        <taxon>Vertebrata</taxon>
        <taxon>Euteleostomi</taxon>
        <taxon>Lepidosauria</taxon>
        <taxon>Squamata</taxon>
        <taxon>Bifurcata</taxon>
        <taxon>Unidentata</taxon>
        <taxon>Episquamata</taxon>
        <taxon>Toxicofera</taxon>
        <taxon>Iguania</taxon>
        <taxon>Dactyloidae</taxon>
        <taxon>Anolis</taxon>
    </lineage>
</organism>
<reference evidence="12 13" key="1">
    <citation type="submission" date="2009-12" db="EMBL/GenBank/DDBJ databases">
        <title>The Genome Sequence of Anolis carolinensis (Green Anole Lizard).</title>
        <authorList>
            <consortium name="The Genome Sequencing Platform"/>
            <person name="Di Palma F."/>
            <person name="Alfoldi J."/>
            <person name="Heiman D."/>
            <person name="Young S."/>
            <person name="Grabherr M."/>
            <person name="Johnson J."/>
            <person name="Lander E.S."/>
            <person name="Lindblad-Toh K."/>
        </authorList>
    </citation>
    <scope>NUCLEOTIDE SEQUENCE [LARGE SCALE GENOMIC DNA]</scope>
    <source>
        <strain evidence="12 13">JBL SC #1</strain>
    </source>
</reference>
<dbReference type="SMART" id="SM00320">
    <property type="entry name" value="WD40"/>
    <property type="match status" value="5"/>
</dbReference>
<evidence type="ECO:0000313" key="12">
    <source>
        <dbReference type="Ensembl" id="ENSACAP00000002075.3"/>
    </source>
</evidence>
<dbReference type="InterPro" id="IPR015943">
    <property type="entry name" value="WD40/YVTN_repeat-like_dom_sf"/>
</dbReference>
<dbReference type="InterPro" id="IPR037289">
    <property type="entry name" value="Elp2"/>
</dbReference>
<dbReference type="Pfam" id="PF00400">
    <property type="entry name" value="WD40"/>
    <property type="match status" value="3"/>
</dbReference>
<dbReference type="InterPro" id="IPR036322">
    <property type="entry name" value="WD40_repeat_dom_sf"/>
</dbReference>
<dbReference type="HOGENOM" id="CLU_006430_1_0_1"/>
<dbReference type="Proteomes" id="UP000001646">
    <property type="component" value="Chromosome 4"/>
</dbReference>
<dbReference type="InParanoid" id="G1KAB7"/>
<dbReference type="GO" id="GO:0002098">
    <property type="term" value="P:tRNA wobble uridine modification"/>
    <property type="evidence" value="ECO:0007669"/>
    <property type="project" value="InterPro"/>
</dbReference>
<feature type="repeat" description="WD" evidence="11">
    <location>
        <begin position="80"/>
        <end position="111"/>
    </location>
</feature>
<dbReference type="Ensembl" id="ENSACAT00000002129.3">
    <property type="protein sequence ID" value="ENSACAP00000002075.3"/>
    <property type="gene ID" value="ENSACAG00000002071.3"/>
</dbReference>
<evidence type="ECO:0000256" key="9">
    <source>
        <dbReference type="ARBA" id="ARBA00022737"/>
    </source>
</evidence>
<dbReference type="GO" id="GO:0033588">
    <property type="term" value="C:elongator holoenzyme complex"/>
    <property type="evidence" value="ECO:0007669"/>
    <property type="project" value="InterPro"/>
</dbReference>
<protein>
    <recommendedName>
        <fullName evidence="5">Elongator complex protein 2</fullName>
    </recommendedName>
</protein>
<dbReference type="PANTHER" id="PTHR44111:SF1">
    <property type="entry name" value="ELONGATOR COMPLEX PROTEIN 2"/>
    <property type="match status" value="1"/>
</dbReference>
<name>G1KAB7_ANOCA</name>
<keyword evidence="7 11" id="KW-0853">WD repeat</keyword>
<keyword evidence="13" id="KW-1185">Reference proteome</keyword>
<dbReference type="GeneTree" id="ENSGT00390000000916"/>
<feature type="repeat" description="WD" evidence="11">
    <location>
        <begin position="278"/>
        <end position="309"/>
    </location>
</feature>
<evidence type="ECO:0000256" key="8">
    <source>
        <dbReference type="ARBA" id="ARBA00022694"/>
    </source>
</evidence>
<evidence type="ECO:0000256" key="1">
    <source>
        <dbReference type="ARBA" id="ARBA00004123"/>
    </source>
</evidence>
<dbReference type="SUPFAM" id="SSF50978">
    <property type="entry name" value="WD40 repeat-like"/>
    <property type="match status" value="1"/>
</dbReference>
<evidence type="ECO:0000256" key="5">
    <source>
        <dbReference type="ARBA" id="ARBA00020267"/>
    </source>
</evidence>